<accession>A0A5C6YSQ5</accession>
<sequence>MERKYELSTGILECYPLYAIFHFNAPFYDRDEAKEFVQTIDTHYKNRKCVVISNREMAKNVNPEVYNSVKSKCVIGIAIVSNSEIVKKEAYNEQGLFEGAFSYFGTIEEAEDWAKTVISDY</sequence>
<name>A0A5C6YSQ5_9FLAO</name>
<evidence type="ECO:0000313" key="2">
    <source>
        <dbReference type="Proteomes" id="UP000321945"/>
    </source>
</evidence>
<proteinExistence type="predicted"/>
<reference evidence="1 2" key="1">
    <citation type="submission" date="2019-08" db="EMBL/GenBank/DDBJ databases">
        <title>Genome of Aequorivita lipolytica Y10-2 (type strain).</title>
        <authorList>
            <person name="Bowman J.P."/>
        </authorList>
    </citation>
    <scope>NUCLEOTIDE SEQUENCE [LARGE SCALE GENOMIC DNA]</scope>
    <source>
        <strain evidence="1 2">Y10-2</strain>
    </source>
</reference>
<evidence type="ECO:0000313" key="1">
    <source>
        <dbReference type="EMBL" id="TXD69998.1"/>
    </source>
</evidence>
<keyword evidence="2" id="KW-1185">Reference proteome</keyword>
<protein>
    <recommendedName>
        <fullName evidence="3">Thymidylate synthase</fullName>
    </recommendedName>
</protein>
<dbReference type="Proteomes" id="UP000321945">
    <property type="component" value="Unassembled WGS sequence"/>
</dbReference>
<dbReference type="OrthoDB" id="1442370at2"/>
<evidence type="ECO:0008006" key="3">
    <source>
        <dbReference type="Google" id="ProtNLM"/>
    </source>
</evidence>
<dbReference type="RefSeq" id="WP_111814411.1">
    <property type="nucleotide sequence ID" value="NZ_CBCRZQ010000002.1"/>
</dbReference>
<gene>
    <name evidence="1" type="ORF">ESV24_06075</name>
</gene>
<dbReference type="EMBL" id="VORU01000003">
    <property type="protein sequence ID" value="TXD69998.1"/>
    <property type="molecule type" value="Genomic_DNA"/>
</dbReference>
<comment type="caution">
    <text evidence="1">The sequence shown here is derived from an EMBL/GenBank/DDBJ whole genome shotgun (WGS) entry which is preliminary data.</text>
</comment>
<dbReference type="AlphaFoldDB" id="A0A5C6YSQ5"/>
<organism evidence="1 2">
    <name type="scientific">Aequorivita lipolytica</name>
    <dbReference type="NCBI Taxonomy" id="153267"/>
    <lineage>
        <taxon>Bacteria</taxon>
        <taxon>Pseudomonadati</taxon>
        <taxon>Bacteroidota</taxon>
        <taxon>Flavobacteriia</taxon>
        <taxon>Flavobacteriales</taxon>
        <taxon>Flavobacteriaceae</taxon>
        <taxon>Aequorivita</taxon>
    </lineage>
</organism>